<dbReference type="GO" id="GO:0016787">
    <property type="term" value="F:hydrolase activity"/>
    <property type="evidence" value="ECO:0007669"/>
    <property type="project" value="UniProtKB-KW"/>
</dbReference>
<dbReference type="InterPro" id="IPR001466">
    <property type="entry name" value="Beta-lactam-related"/>
</dbReference>
<dbReference type="EC" id="3.-.-.-" evidence="3"/>
<keyword evidence="1" id="KW-0732">Signal</keyword>
<gene>
    <name evidence="3" type="ORF">Q0812_00670</name>
</gene>
<dbReference type="Gene3D" id="3.40.710.10">
    <property type="entry name" value="DD-peptidase/beta-lactamase superfamily"/>
    <property type="match status" value="1"/>
</dbReference>
<dbReference type="PANTHER" id="PTHR46825:SF9">
    <property type="entry name" value="BETA-LACTAMASE-RELATED DOMAIN-CONTAINING PROTEIN"/>
    <property type="match status" value="1"/>
</dbReference>
<name>A0ABT8SHC4_9CAUL</name>
<dbReference type="EMBL" id="JAUKTR010000001">
    <property type="protein sequence ID" value="MDO1557938.1"/>
    <property type="molecule type" value="Genomic_DNA"/>
</dbReference>
<dbReference type="SUPFAM" id="SSF56601">
    <property type="entry name" value="beta-lactamase/transpeptidase-like"/>
    <property type="match status" value="1"/>
</dbReference>
<feature type="domain" description="Beta-lactamase-related" evidence="2">
    <location>
        <begin position="49"/>
        <end position="328"/>
    </location>
</feature>
<dbReference type="Proteomes" id="UP001169063">
    <property type="component" value="Unassembled WGS sequence"/>
</dbReference>
<comment type="caution">
    <text evidence="3">The sequence shown here is derived from an EMBL/GenBank/DDBJ whole genome shotgun (WGS) entry which is preliminary data.</text>
</comment>
<dbReference type="PANTHER" id="PTHR46825">
    <property type="entry name" value="D-ALANYL-D-ALANINE-CARBOXYPEPTIDASE/ENDOPEPTIDASE AMPH"/>
    <property type="match status" value="1"/>
</dbReference>
<proteinExistence type="predicted"/>
<organism evidence="3 4">
    <name type="scientific">Peiella sedimenti</name>
    <dbReference type="NCBI Taxonomy" id="3061083"/>
    <lineage>
        <taxon>Bacteria</taxon>
        <taxon>Pseudomonadati</taxon>
        <taxon>Pseudomonadota</taxon>
        <taxon>Alphaproteobacteria</taxon>
        <taxon>Caulobacterales</taxon>
        <taxon>Caulobacteraceae</taxon>
        <taxon>Peiella</taxon>
    </lineage>
</organism>
<accession>A0ABT8SHC4</accession>
<dbReference type="InterPro" id="IPR012338">
    <property type="entry name" value="Beta-lactam/transpept-like"/>
</dbReference>
<evidence type="ECO:0000256" key="1">
    <source>
        <dbReference type="SAM" id="SignalP"/>
    </source>
</evidence>
<evidence type="ECO:0000313" key="4">
    <source>
        <dbReference type="Proteomes" id="UP001169063"/>
    </source>
</evidence>
<sequence length="371" mass="38946">MDRRQVFLGGALAFLGGLLPWRAFAQARPPADTGPADPLNDEHLLGLLARSGAPALAAEAQGGGTGSVQWLVGVRRAGTEDYAQPGDLWHIGSITKSMTATLIARLVDQGVIAWSDTVGGILGGEAASGPYAEATFLHLLSHRSGLPANLPIARLPAYATPSGDVVADRARYVAEGLALPPVGPMRETFLYSNQGYVTAGAMIERRTGQSWEQLMREHLFAPLGLTSAGFGAPTGDQPWGHRAGLAGLSPVDPSRPFADNPEPLGPAGRVHMNLHDLTAYLGAHRDRSAYLKPETWDVLHTPPFGGEYALGWVVRPEGLWHNGSNTVWYAEVLVGRTGAVSAAACNSGDLARVRGPVGEALRGAAAAVRAS</sequence>
<dbReference type="Pfam" id="PF00144">
    <property type="entry name" value="Beta-lactamase"/>
    <property type="match status" value="1"/>
</dbReference>
<dbReference type="RefSeq" id="WP_302108364.1">
    <property type="nucleotide sequence ID" value="NZ_JAUKTR010000001.1"/>
</dbReference>
<evidence type="ECO:0000313" key="3">
    <source>
        <dbReference type="EMBL" id="MDO1557938.1"/>
    </source>
</evidence>
<feature type="signal peptide" evidence="1">
    <location>
        <begin position="1"/>
        <end position="25"/>
    </location>
</feature>
<dbReference type="InterPro" id="IPR050491">
    <property type="entry name" value="AmpC-like"/>
</dbReference>
<keyword evidence="3" id="KW-0378">Hydrolase</keyword>
<protein>
    <submittedName>
        <fullName evidence="3">Serine hydrolase</fullName>
        <ecNumber evidence="3">3.-.-.-</ecNumber>
    </submittedName>
</protein>
<keyword evidence="4" id="KW-1185">Reference proteome</keyword>
<feature type="chain" id="PRO_5045723419" evidence="1">
    <location>
        <begin position="26"/>
        <end position="371"/>
    </location>
</feature>
<reference evidence="3" key="1">
    <citation type="submission" date="2023-07" db="EMBL/GenBank/DDBJ databases">
        <title>Brevundimonas soil sp. nov., isolated from the soil of chemical plant.</title>
        <authorList>
            <person name="Wu N."/>
        </authorList>
    </citation>
    <scope>NUCLEOTIDE SEQUENCE</scope>
    <source>
        <strain evidence="3">XZ-24</strain>
    </source>
</reference>
<evidence type="ECO:0000259" key="2">
    <source>
        <dbReference type="Pfam" id="PF00144"/>
    </source>
</evidence>